<dbReference type="EMBL" id="BQNB010012990">
    <property type="protein sequence ID" value="GJT10467.1"/>
    <property type="molecule type" value="Genomic_DNA"/>
</dbReference>
<dbReference type="Proteomes" id="UP001151760">
    <property type="component" value="Unassembled WGS sequence"/>
</dbReference>
<sequence>MMTYLKHVGNKKHSDLKSKTFEEIQALYKKVKRFDESFTAVGSTEDKRKIKEMNEEAKDPEQKRLKKKVAKETPKEEDTAKVPAKVDVTEQGTKKRKGGHMKMIARKRKRPQPDVDSDDEHKKCLKIVTFEGTINSDIWERKSVIARLNKVSSPDGDYLVIYRANGNFRAFNYLMEVLYIFDRKDLFHLYDLMMEQYSKVTLEGYELILWGDLKIMMESSTGENDQSDFWSDQQDWKIVTWRLYEACGVYILELEDGTVIHMLVERRYPLSKDLLQRMLDLGLEVERESTTALDLIRFIKQQIDGE</sequence>
<keyword evidence="3" id="KW-1185">Reference proteome</keyword>
<gene>
    <name evidence="2" type="ORF">Tco_0857509</name>
</gene>
<reference evidence="2" key="2">
    <citation type="submission" date="2022-01" db="EMBL/GenBank/DDBJ databases">
        <authorList>
            <person name="Yamashiro T."/>
            <person name="Shiraishi A."/>
            <person name="Satake H."/>
            <person name="Nakayama K."/>
        </authorList>
    </citation>
    <scope>NUCLEOTIDE SEQUENCE</scope>
</reference>
<feature type="compositionally biased region" description="Basic residues" evidence="1">
    <location>
        <begin position="94"/>
        <end position="110"/>
    </location>
</feature>
<proteinExistence type="predicted"/>
<organism evidence="2 3">
    <name type="scientific">Tanacetum coccineum</name>
    <dbReference type="NCBI Taxonomy" id="301880"/>
    <lineage>
        <taxon>Eukaryota</taxon>
        <taxon>Viridiplantae</taxon>
        <taxon>Streptophyta</taxon>
        <taxon>Embryophyta</taxon>
        <taxon>Tracheophyta</taxon>
        <taxon>Spermatophyta</taxon>
        <taxon>Magnoliopsida</taxon>
        <taxon>eudicotyledons</taxon>
        <taxon>Gunneridae</taxon>
        <taxon>Pentapetalae</taxon>
        <taxon>asterids</taxon>
        <taxon>campanulids</taxon>
        <taxon>Asterales</taxon>
        <taxon>Asteraceae</taxon>
        <taxon>Asteroideae</taxon>
        <taxon>Anthemideae</taxon>
        <taxon>Anthemidinae</taxon>
        <taxon>Tanacetum</taxon>
    </lineage>
</organism>
<feature type="compositionally biased region" description="Basic and acidic residues" evidence="1">
    <location>
        <begin position="70"/>
        <end position="80"/>
    </location>
</feature>
<accession>A0ABQ5B9T9</accession>
<feature type="region of interest" description="Disordered" evidence="1">
    <location>
        <begin position="42"/>
        <end position="118"/>
    </location>
</feature>
<comment type="caution">
    <text evidence="2">The sequence shown here is derived from an EMBL/GenBank/DDBJ whole genome shotgun (WGS) entry which is preliminary data.</text>
</comment>
<feature type="compositionally biased region" description="Basic and acidic residues" evidence="1">
    <location>
        <begin position="44"/>
        <end position="63"/>
    </location>
</feature>
<protein>
    <submittedName>
        <fullName evidence="2">Uncharacterized protein</fullName>
    </submittedName>
</protein>
<reference evidence="2" key="1">
    <citation type="journal article" date="2022" name="Int. J. Mol. Sci.">
        <title>Draft Genome of Tanacetum Coccineum: Genomic Comparison of Closely Related Tanacetum-Family Plants.</title>
        <authorList>
            <person name="Yamashiro T."/>
            <person name="Shiraishi A."/>
            <person name="Nakayama K."/>
            <person name="Satake H."/>
        </authorList>
    </citation>
    <scope>NUCLEOTIDE SEQUENCE</scope>
</reference>
<evidence type="ECO:0000313" key="3">
    <source>
        <dbReference type="Proteomes" id="UP001151760"/>
    </source>
</evidence>
<evidence type="ECO:0000313" key="2">
    <source>
        <dbReference type="EMBL" id="GJT10467.1"/>
    </source>
</evidence>
<name>A0ABQ5B9T9_9ASTR</name>
<evidence type="ECO:0000256" key="1">
    <source>
        <dbReference type="SAM" id="MobiDB-lite"/>
    </source>
</evidence>